<keyword evidence="2 4" id="KW-0863">Zinc-finger</keyword>
<dbReference type="GO" id="GO:0008270">
    <property type="term" value="F:zinc ion binding"/>
    <property type="evidence" value="ECO:0007669"/>
    <property type="project" value="UniProtKB-KW"/>
</dbReference>
<dbReference type="Proteomes" id="UP000324705">
    <property type="component" value="Chromosome 7A"/>
</dbReference>
<feature type="domain" description="SWIM-type" evidence="6">
    <location>
        <begin position="49"/>
        <end position="90"/>
    </location>
</feature>
<dbReference type="Pfam" id="PF04434">
    <property type="entry name" value="SWIM"/>
    <property type="match status" value="1"/>
</dbReference>
<protein>
    <recommendedName>
        <fullName evidence="6">SWIM-type domain-containing protein</fullName>
    </recommendedName>
</protein>
<keyword evidence="3" id="KW-0862">Zinc</keyword>
<evidence type="ECO:0000256" key="5">
    <source>
        <dbReference type="SAM" id="MobiDB-lite"/>
    </source>
</evidence>
<dbReference type="AlphaFoldDB" id="A0A9R1BRK2"/>
<feature type="region of interest" description="Disordered" evidence="5">
    <location>
        <begin position="162"/>
        <end position="185"/>
    </location>
</feature>
<dbReference type="SMART" id="SM00575">
    <property type="entry name" value="ZnF_PMZ"/>
    <property type="match status" value="1"/>
</dbReference>
<dbReference type="InterPro" id="IPR007527">
    <property type="entry name" value="Znf_SWIM"/>
</dbReference>
<dbReference type="InterPro" id="IPR006564">
    <property type="entry name" value="Znf_PMZ"/>
</dbReference>
<dbReference type="EMBL" id="LT934123">
    <property type="protein sequence ID" value="VAI78403.1"/>
    <property type="molecule type" value="Genomic_DNA"/>
</dbReference>
<evidence type="ECO:0000256" key="2">
    <source>
        <dbReference type="ARBA" id="ARBA00022771"/>
    </source>
</evidence>
<evidence type="ECO:0000313" key="7">
    <source>
        <dbReference type="EMBL" id="VAI78403.1"/>
    </source>
</evidence>
<keyword evidence="1" id="KW-0479">Metal-binding</keyword>
<gene>
    <name evidence="7" type="ORF">TRITD_7Av1G211960</name>
</gene>
<evidence type="ECO:0000256" key="4">
    <source>
        <dbReference type="PROSITE-ProRule" id="PRU00325"/>
    </source>
</evidence>
<organism evidence="7 8">
    <name type="scientific">Triticum turgidum subsp. durum</name>
    <name type="common">Durum wheat</name>
    <name type="synonym">Triticum durum</name>
    <dbReference type="NCBI Taxonomy" id="4567"/>
    <lineage>
        <taxon>Eukaryota</taxon>
        <taxon>Viridiplantae</taxon>
        <taxon>Streptophyta</taxon>
        <taxon>Embryophyta</taxon>
        <taxon>Tracheophyta</taxon>
        <taxon>Spermatophyta</taxon>
        <taxon>Magnoliopsida</taxon>
        <taxon>Liliopsida</taxon>
        <taxon>Poales</taxon>
        <taxon>Poaceae</taxon>
        <taxon>BOP clade</taxon>
        <taxon>Pooideae</taxon>
        <taxon>Triticodae</taxon>
        <taxon>Triticeae</taxon>
        <taxon>Triticinae</taxon>
        <taxon>Triticum</taxon>
    </lineage>
</organism>
<dbReference type="Gramene" id="TRITD7Av1G211960.1">
    <property type="protein sequence ID" value="TRITD7Av1G211960.1"/>
    <property type="gene ID" value="TRITD7Av1G211960"/>
</dbReference>
<reference evidence="7 8" key="1">
    <citation type="submission" date="2017-09" db="EMBL/GenBank/DDBJ databases">
        <authorList>
            <consortium name="International Durum Wheat Genome Sequencing Consortium (IDWGSC)"/>
            <person name="Milanesi L."/>
        </authorList>
    </citation>
    <scope>NUCLEOTIDE SEQUENCE [LARGE SCALE GENOMIC DNA]</scope>
    <source>
        <strain evidence="8">cv. Svevo</strain>
    </source>
</reference>
<accession>A0A9R1BRK2</accession>
<proteinExistence type="predicted"/>
<keyword evidence="8" id="KW-1185">Reference proteome</keyword>
<feature type="compositionally biased region" description="Polar residues" evidence="5">
    <location>
        <begin position="162"/>
        <end position="179"/>
    </location>
</feature>
<evidence type="ECO:0000256" key="3">
    <source>
        <dbReference type="ARBA" id="ARBA00022833"/>
    </source>
</evidence>
<sequence>MNSKMQKSEMHKLTYTYADEKNARGEVLDRKFTVKGRKREVTVHLKSEYTRSMNKSEGSTVEKTATCSCSKPQLLHKPCSHVIAICCKIGVSSATYMSPYYSLPYLGRTWSGIFDESKISRDYRNIIPFGCTTWIPDKRLESGLPVFVTPECLATVTEELEQQCSTGNGSTEDNQGSTARSEEPN</sequence>
<dbReference type="PROSITE" id="PS50966">
    <property type="entry name" value="ZF_SWIM"/>
    <property type="match status" value="1"/>
</dbReference>
<name>A0A9R1BRK2_TRITD</name>
<evidence type="ECO:0000259" key="6">
    <source>
        <dbReference type="PROSITE" id="PS50966"/>
    </source>
</evidence>
<evidence type="ECO:0000313" key="8">
    <source>
        <dbReference type="Proteomes" id="UP000324705"/>
    </source>
</evidence>
<evidence type="ECO:0000256" key="1">
    <source>
        <dbReference type="ARBA" id="ARBA00022723"/>
    </source>
</evidence>